<dbReference type="EMBL" id="SNRW01001536">
    <property type="protein sequence ID" value="KAA6396019.1"/>
    <property type="molecule type" value="Genomic_DNA"/>
</dbReference>
<feature type="compositionally biased region" description="Polar residues" evidence="7">
    <location>
        <begin position="42"/>
        <end position="51"/>
    </location>
</feature>
<evidence type="ECO:0000256" key="6">
    <source>
        <dbReference type="ARBA" id="ARBA00047984"/>
    </source>
</evidence>
<dbReference type="GO" id="GO:0008380">
    <property type="term" value="P:RNA splicing"/>
    <property type="evidence" value="ECO:0007669"/>
    <property type="project" value="UniProtKB-KW"/>
</dbReference>
<evidence type="ECO:0000256" key="3">
    <source>
        <dbReference type="ARBA" id="ARBA00022801"/>
    </source>
</evidence>
<evidence type="ECO:0000256" key="5">
    <source>
        <dbReference type="ARBA" id="ARBA00023187"/>
    </source>
</evidence>
<feature type="compositionally biased region" description="Basic and acidic residues" evidence="7">
    <location>
        <begin position="1"/>
        <end position="38"/>
    </location>
</feature>
<evidence type="ECO:0000256" key="4">
    <source>
        <dbReference type="ARBA" id="ARBA00022806"/>
    </source>
</evidence>
<name>A0A5J4WP96_9EUKA</name>
<dbReference type="OrthoDB" id="1684135at2759"/>
<keyword evidence="4" id="KW-0547">Nucleotide-binding</keyword>
<sequence length="122" mass="14639">KRKQEEDLKRKQEEDQKRKQEEELKRKQEEDLKRKQEEELQNSGINPWTNLPYSKRYYSLLAERQQLPVQMHKKEFIEKFKDNRIVILVGQTGSGKSTQIPQFLVEMGYARDGKMIGCTQPR</sequence>
<dbReference type="AlphaFoldDB" id="A0A5J4WP96"/>
<protein>
    <recommendedName>
        <fullName evidence="1">RNA helicase</fullName>
        <ecNumber evidence="1">3.6.4.13</ecNumber>
    </recommendedName>
</protein>
<dbReference type="Gene3D" id="3.40.50.300">
    <property type="entry name" value="P-loop containing nucleotide triphosphate hydrolases"/>
    <property type="match status" value="1"/>
</dbReference>
<evidence type="ECO:0000256" key="2">
    <source>
        <dbReference type="ARBA" id="ARBA00022664"/>
    </source>
</evidence>
<organism evidence="8 9">
    <name type="scientific">Streblomastix strix</name>
    <dbReference type="NCBI Taxonomy" id="222440"/>
    <lineage>
        <taxon>Eukaryota</taxon>
        <taxon>Metamonada</taxon>
        <taxon>Preaxostyla</taxon>
        <taxon>Oxymonadida</taxon>
        <taxon>Streblomastigidae</taxon>
        <taxon>Streblomastix</taxon>
    </lineage>
</organism>
<dbReference type="GO" id="GO:0003723">
    <property type="term" value="F:RNA binding"/>
    <property type="evidence" value="ECO:0007669"/>
    <property type="project" value="TreeGrafter"/>
</dbReference>
<feature type="non-terminal residue" evidence="8">
    <location>
        <position position="1"/>
    </location>
</feature>
<accession>A0A5J4WP96</accession>
<dbReference type="EC" id="3.6.4.13" evidence="1"/>
<keyword evidence="5" id="KW-0508">mRNA splicing</keyword>
<evidence type="ECO:0000313" key="8">
    <source>
        <dbReference type="EMBL" id="KAA6396019.1"/>
    </source>
</evidence>
<evidence type="ECO:0000256" key="7">
    <source>
        <dbReference type="SAM" id="MobiDB-lite"/>
    </source>
</evidence>
<dbReference type="InterPro" id="IPR027417">
    <property type="entry name" value="P-loop_NTPase"/>
</dbReference>
<dbReference type="PANTHER" id="PTHR18934:SF109">
    <property type="entry name" value="ATP-DEPENDENT RNA HELICASE DHX15 HOMOLOG"/>
    <property type="match status" value="1"/>
</dbReference>
<comment type="catalytic activity">
    <reaction evidence="6">
        <text>ATP + H2O = ADP + phosphate + H(+)</text>
        <dbReference type="Rhea" id="RHEA:13065"/>
        <dbReference type="ChEBI" id="CHEBI:15377"/>
        <dbReference type="ChEBI" id="CHEBI:15378"/>
        <dbReference type="ChEBI" id="CHEBI:30616"/>
        <dbReference type="ChEBI" id="CHEBI:43474"/>
        <dbReference type="ChEBI" id="CHEBI:456216"/>
        <dbReference type="EC" id="3.6.4.13"/>
    </reaction>
</comment>
<comment type="caution">
    <text evidence="8">The sequence shown here is derived from an EMBL/GenBank/DDBJ whole genome shotgun (WGS) entry which is preliminary data.</text>
</comment>
<evidence type="ECO:0000256" key="1">
    <source>
        <dbReference type="ARBA" id="ARBA00012552"/>
    </source>
</evidence>
<gene>
    <name evidence="8" type="ORF">EZS28_008451</name>
</gene>
<dbReference type="SUPFAM" id="SSF52540">
    <property type="entry name" value="P-loop containing nucleoside triphosphate hydrolases"/>
    <property type="match status" value="1"/>
</dbReference>
<dbReference type="GO" id="GO:0006397">
    <property type="term" value="P:mRNA processing"/>
    <property type="evidence" value="ECO:0007669"/>
    <property type="project" value="UniProtKB-KW"/>
</dbReference>
<keyword evidence="4" id="KW-0347">Helicase</keyword>
<dbReference type="GO" id="GO:0016787">
    <property type="term" value="F:hydrolase activity"/>
    <property type="evidence" value="ECO:0007669"/>
    <property type="project" value="UniProtKB-KW"/>
</dbReference>
<keyword evidence="4" id="KW-0067">ATP-binding</keyword>
<dbReference type="Proteomes" id="UP000324800">
    <property type="component" value="Unassembled WGS sequence"/>
</dbReference>
<proteinExistence type="predicted"/>
<evidence type="ECO:0000313" key="9">
    <source>
        <dbReference type="Proteomes" id="UP000324800"/>
    </source>
</evidence>
<reference evidence="8 9" key="1">
    <citation type="submission" date="2019-03" db="EMBL/GenBank/DDBJ databases">
        <title>Single cell metagenomics reveals metabolic interactions within the superorganism composed of flagellate Streblomastix strix and complex community of Bacteroidetes bacteria on its surface.</title>
        <authorList>
            <person name="Treitli S.C."/>
            <person name="Kolisko M."/>
            <person name="Husnik F."/>
            <person name="Keeling P."/>
            <person name="Hampl V."/>
        </authorList>
    </citation>
    <scope>NUCLEOTIDE SEQUENCE [LARGE SCALE GENOMIC DNA]</scope>
    <source>
        <strain evidence="8">ST1C</strain>
    </source>
</reference>
<dbReference type="PANTHER" id="PTHR18934">
    <property type="entry name" value="ATP-DEPENDENT RNA HELICASE"/>
    <property type="match status" value="1"/>
</dbReference>
<keyword evidence="2" id="KW-0507">mRNA processing</keyword>
<feature type="region of interest" description="Disordered" evidence="7">
    <location>
        <begin position="1"/>
        <end position="51"/>
    </location>
</feature>
<dbReference type="GO" id="GO:0003724">
    <property type="term" value="F:RNA helicase activity"/>
    <property type="evidence" value="ECO:0007669"/>
    <property type="project" value="UniProtKB-EC"/>
</dbReference>
<keyword evidence="3" id="KW-0378">Hydrolase</keyword>